<evidence type="ECO:0000313" key="2">
    <source>
        <dbReference type="Proteomes" id="UP001597506"/>
    </source>
</evidence>
<dbReference type="InterPro" id="IPR009384">
    <property type="entry name" value="SwrD-like"/>
</dbReference>
<name>A0ABW5RY01_9BACI</name>
<keyword evidence="2" id="KW-1185">Reference proteome</keyword>
<dbReference type="PANTHER" id="PTHR39185:SF1">
    <property type="entry name" value="SWARMING MOTILITY PROTEIN SWRD"/>
    <property type="match status" value="1"/>
</dbReference>
<dbReference type="Pfam" id="PF06289">
    <property type="entry name" value="FlbD"/>
    <property type="match status" value="1"/>
</dbReference>
<proteinExistence type="predicted"/>
<accession>A0ABW5RY01</accession>
<keyword evidence="1" id="KW-0966">Cell projection</keyword>
<dbReference type="PANTHER" id="PTHR39185">
    <property type="entry name" value="SWARMING MOTILITY PROTEIN SWRD"/>
    <property type="match status" value="1"/>
</dbReference>
<dbReference type="EMBL" id="JBHUMF010000031">
    <property type="protein sequence ID" value="MFD2682824.1"/>
    <property type="molecule type" value="Genomic_DNA"/>
</dbReference>
<reference evidence="2" key="1">
    <citation type="journal article" date="2019" name="Int. J. Syst. Evol. Microbiol.">
        <title>The Global Catalogue of Microorganisms (GCM) 10K type strain sequencing project: providing services to taxonomists for standard genome sequencing and annotation.</title>
        <authorList>
            <consortium name="The Broad Institute Genomics Platform"/>
            <consortium name="The Broad Institute Genome Sequencing Center for Infectious Disease"/>
            <person name="Wu L."/>
            <person name="Ma J."/>
        </authorList>
    </citation>
    <scope>NUCLEOTIDE SEQUENCE [LARGE SCALE GENOMIC DNA]</scope>
    <source>
        <strain evidence="2">KCTC 3913</strain>
    </source>
</reference>
<comment type="caution">
    <text evidence="1">The sequence shown here is derived from an EMBL/GenBank/DDBJ whole genome shotgun (WGS) entry which is preliminary data.</text>
</comment>
<keyword evidence="1" id="KW-0282">Flagellum</keyword>
<organism evidence="1 2">
    <name type="scientific">Bacillus seohaeanensis</name>
    <dbReference type="NCBI Taxonomy" id="284580"/>
    <lineage>
        <taxon>Bacteria</taxon>
        <taxon>Bacillati</taxon>
        <taxon>Bacillota</taxon>
        <taxon>Bacilli</taxon>
        <taxon>Bacillales</taxon>
        <taxon>Bacillaceae</taxon>
        <taxon>Bacillus</taxon>
    </lineage>
</organism>
<dbReference type="Proteomes" id="UP001597506">
    <property type="component" value="Unassembled WGS sequence"/>
</dbReference>
<evidence type="ECO:0000313" key="1">
    <source>
        <dbReference type="EMBL" id="MFD2682824.1"/>
    </source>
</evidence>
<keyword evidence="1" id="KW-0969">Cilium</keyword>
<protein>
    <submittedName>
        <fullName evidence="1">Flagellar FlbD family protein</fullName>
    </submittedName>
</protein>
<gene>
    <name evidence="1" type="ORF">ACFSUL_18950</name>
</gene>
<dbReference type="RefSeq" id="WP_377937480.1">
    <property type="nucleotide sequence ID" value="NZ_JBHUMF010000031.1"/>
</dbReference>
<sequence>MITLTRLNGKEFIINALNIETIESFPDTAILLTNGRRYVVRESAEVVYQRTISFYKEVNLLGRLPAGGVNNEE</sequence>